<keyword evidence="4" id="KW-0808">Transferase</keyword>
<dbReference type="InterPro" id="IPR051326">
    <property type="entry name" value="Kynurenine-oxoglutarate_AT"/>
</dbReference>
<dbReference type="GO" id="GO:0005737">
    <property type="term" value="C:cytoplasm"/>
    <property type="evidence" value="ECO:0007669"/>
    <property type="project" value="TreeGrafter"/>
</dbReference>
<keyword evidence="3 7" id="KW-0032">Aminotransferase</keyword>
<comment type="cofactor">
    <cofactor evidence="1">
        <name>pyridoxal 5'-phosphate</name>
        <dbReference type="ChEBI" id="CHEBI:597326"/>
    </cofactor>
</comment>
<dbReference type="PANTHER" id="PTHR43807">
    <property type="entry name" value="FI04487P"/>
    <property type="match status" value="1"/>
</dbReference>
<proteinExistence type="inferred from homology"/>
<dbReference type="GO" id="GO:0016212">
    <property type="term" value="F:kynurenine-oxoglutarate transaminase activity"/>
    <property type="evidence" value="ECO:0007669"/>
    <property type="project" value="TreeGrafter"/>
</dbReference>
<evidence type="ECO:0000313" key="7">
    <source>
        <dbReference type="EMBL" id="CAL95975.1"/>
    </source>
</evidence>
<dbReference type="PANTHER" id="PTHR43807:SF20">
    <property type="entry name" value="FI04487P"/>
    <property type="match status" value="1"/>
</dbReference>
<dbReference type="NCBIfam" id="NF006569">
    <property type="entry name" value="PRK09082.1"/>
    <property type="match status" value="1"/>
</dbReference>
<evidence type="ECO:0000313" key="8">
    <source>
        <dbReference type="Proteomes" id="UP000002588"/>
    </source>
</evidence>
<dbReference type="STRING" id="62928.azo3359"/>
<comment type="similarity">
    <text evidence="2">Belongs to the class-I pyridoxal-phosphate-dependent aminotransferase family.</text>
</comment>
<accession>A1KAW9</accession>
<dbReference type="EMBL" id="AM406670">
    <property type="protein sequence ID" value="CAL95975.1"/>
    <property type="molecule type" value="Genomic_DNA"/>
</dbReference>
<dbReference type="SUPFAM" id="SSF53383">
    <property type="entry name" value="PLP-dependent transferases"/>
    <property type="match status" value="1"/>
</dbReference>
<feature type="domain" description="Aminotransferase class I/classII large" evidence="6">
    <location>
        <begin position="53"/>
        <end position="402"/>
    </location>
</feature>
<reference evidence="7 8" key="1">
    <citation type="journal article" date="2006" name="Nat. Biotechnol.">
        <title>Complete genome of the mutualistic, N2-fixing grass endophyte Azoarcus sp. strain BH72.</title>
        <authorList>
            <person name="Krause A."/>
            <person name="Ramakumar A."/>
            <person name="Bartels D."/>
            <person name="Battistoni F."/>
            <person name="Bekel T."/>
            <person name="Boch J."/>
            <person name="Boehm M."/>
            <person name="Friedrich F."/>
            <person name="Hurek T."/>
            <person name="Krause L."/>
            <person name="Linke B."/>
            <person name="McHardy A.C."/>
            <person name="Sarkar A."/>
            <person name="Schneiker S."/>
            <person name="Syed A.A."/>
            <person name="Thauer R."/>
            <person name="Vorhoelter F.-J."/>
            <person name="Weidner S."/>
            <person name="Puehler A."/>
            <person name="Reinhold-Hurek B."/>
            <person name="Kaiser O."/>
            <person name="Goesmann A."/>
        </authorList>
    </citation>
    <scope>NUCLEOTIDE SEQUENCE [LARGE SCALE GENOMIC DNA]</scope>
    <source>
        <strain evidence="7 8">BH72</strain>
    </source>
</reference>
<dbReference type="NCBIfam" id="NF009079">
    <property type="entry name" value="PRK12414.1"/>
    <property type="match status" value="1"/>
</dbReference>
<dbReference type="eggNOG" id="COG0436">
    <property type="taxonomic scope" value="Bacteria"/>
</dbReference>
<dbReference type="Gene3D" id="3.90.1150.10">
    <property type="entry name" value="Aspartate Aminotransferase, domain 1"/>
    <property type="match status" value="1"/>
</dbReference>
<evidence type="ECO:0000256" key="4">
    <source>
        <dbReference type="ARBA" id="ARBA00022679"/>
    </source>
</evidence>
<dbReference type="Gene3D" id="3.40.640.10">
    <property type="entry name" value="Type I PLP-dependent aspartate aminotransferase-like (Major domain)"/>
    <property type="match status" value="1"/>
</dbReference>
<protein>
    <submittedName>
        <fullName evidence="7">Probable aminotransferase</fullName>
    </submittedName>
</protein>
<organism evidence="7 8">
    <name type="scientific">Azoarcus sp. (strain BH72)</name>
    <dbReference type="NCBI Taxonomy" id="418699"/>
    <lineage>
        <taxon>Bacteria</taxon>
        <taxon>Pseudomonadati</taxon>
        <taxon>Pseudomonadota</taxon>
        <taxon>Betaproteobacteria</taxon>
        <taxon>Rhodocyclales</taxon>
        <taxon>Zoogloeaceae</taxon>
        <taxon>Azoarcus</taxon>
    </lineage>
</organism>
<name>A1KAW9_AZOSB</name>
<evidence type="ECO:0000256" key="2">
    <source>
        <dbReference type="ARBA" id="ARBA00007441"/>
    </source>
</evidence>
<dbReference type="InterPro" id="IPR015421">
    <property type="entry name" value="PyrdxlP-dep_Trfase_major"/>
</dbReference>
<dbReference type="CDD" id="cd00609">
    <property type="entry name" value="AAT_like"/>
    <property type="match status" value="1"/>
</dbReference>
<dbReference type="HOGENOM" id="CLU_017584_4_0_4"/>
<dbReference type="InterPro" id="IPR015424">
    <property type="entry name" value="PyrdxlP-dep_Trfase"/>
</dbReference>
<dbReference type="FunFam" id="3.40.640.10:FF:000033">
    <property type="entry name" value="Aspartate aminotransferase"/>
    <property type="match status" value="1"/>
</dbReference>
<dbReference type="KEGG" id="azo:azo3359"/>
<evidence type="ECO:0000256" key="3">
    <source>
        <dbReference type="ARBA" id="ARBA00022576"/>
    </source>
</evidence>
<dbReference type="Proteomes" id="UP000002588">
    <property type="component" value="Chromosome"/>
</dbReference>
<dbReference type="AlphaFoldDB" id="A1KAW9"/>
<dbReference type="InterPro" id="IPR004839">
    <property type="entry name" value="Aminotransferase_I/II_large"/>
</dbReference>
<evidence type="ECO:0000259" key="6">
    <source>
        <dbReference type="Pfam" id="PF00155"/>
    </source>
</evidence>
<dbReference type="InterPro" id="IPR015422">
    <property type="entry name" value="PyrdxlP-dep_Trfase_small"/>
</dbReference>
<dbReference type="Pfam" id="PF00155">
    <property type="entry name" value="Aminotran_1_2"/>
    <property type="match status" value="1"/>
</dbReference>
<gene>
    <name evidence="7" type="primary">ybdL</name>
    <name evidence="7" type="ordered locus">azo3359</name>
</gene>
<evidence type="ECO:0000256" key="1">
    <source>
        <dbReference type="ARBA" id="ARBA00001933"/>
    </source>
</evidence>
<sequence>MTGDRHGCENAALVRRREAAMPHFPAPVVSRLPQVGTTIFTVMSRLAQECGAINLSQGFPDFNADDALFERVAHWMRTGHNQYAPMAGVPALREAVAGKVAALYGSTYDVEHEVTITAGATQALFTAVAALVHPGDEVIVFEPVYDSYGPAVELAGGRVVRMQLAAPDYRPDWAAVAAAITPRTRMIMINSPHNPTATVWTAADYDRLAALLRDTGIIVVSDEVYEHIVFDGLQHRSCAAHPELAARSIVVSSFGKTYHITGWKVGYVVAPRELMAEFRKVHQFNVFTVNTPVQYALADYMAEASRHLGLAAFYQAKRNLFRDALAGSRFELLPSRGTYFQLARYSAISDEGDVAFCNRLARQVGVAAIPVSAFFADGRDERVIRFCFAKNDTTLNAACERLRAL</sequence>
<evidence type="ECO:0000256" key="5">
    <source>
        <dbReference type="ARBA" id="ARBA00022898"/>
    </source>
</evidence>
<keyword evidence="5" id="KW-0663">Pyridoxal phosphate</keyword>
<dbReference type="GO" id="GO:0030170">
    <property type="term" value="F:pyridoxal phosphate binding"/>
    <property type="evidence" value="ECO:0007669"/>
    <property type="project" value="InterPro"/>
</dbReference>
<keyword evidence="8" id="KW-1185">Reference proteome</keyword>